<keyword evidence="2" id="KW-1185">Reference proteome</keyword>
<sequence length="265" mass="28442">MVTVDEVRKAQRAEGTATIMAIGTANPPNVYDQSSYPDTYFRMTNTEHMTQLLGLDLSINRVMLYQQGCNGGGTVLRIAKDLAENNKGVRVLIVCTEITLIGFHCPTEIDVDLLVSHSLFADGSAALIVGADLIPGVENPIFELISTTPTLVPNSPGAICGSIREHGLTFHIGKEAAHPGGPAILDQVEAKLGLKLEKLRATRHVLAEYGNMSSVTVFFILDEVRKKSTEDGLKTTGEGSEWGVLFGFGPGLTIETLVLHSVKIA</sequence>
<dbReference type="EMBL" id="CM047743">
    <property type="protein sequence ID" value="KAJ0031727.1"/>
    <property type="molecule type" value="Genomic_DNA"/>
</dbReference>
<dbReference type="Proteomes" id="UP001163603">
    <property type="component" value="Chromosome 8"/>
</dbReference>
<evidence type="ECO:0000313" key="2">
    <source>
        <dbReference type="Proteomes" id="UP001163603"/>
    </source>
</evidence>
<name>A0ACC0Y8V9_9ROSI</name>
<protein>
    <submittedName>
        <fullName evidence="1">Uncharacterized protein</fullName>
    </submittedName>
</protein>
<gene>
    <name evidence="1" type="ORF">Pint_13505</name>
</gene>
<proteinExistence type="predicted"/>
<comment type="caution">
    <text evidence="1">The sequence shown here is derived from an EMBL/GenBank/DDBJ whole genome shotgun (WGS) entry which is preliminary data.</text>
</comment>
<accession>A0ACC0Y8V9</accession>
<evidence type="ECO:0000313" key="1">
    <source>
        <dbReference type="EMBL" id="KAJ0031727.1"/>
    </source>
</evidence>
<organism evidence="1 2">
    <name type="scientific">Pistacia integerrima</name>
    <dbReference type="NCBI Taxonomy" id="434235"/>
    <lineage>
        <taxon>Eukaryota</taxon>
        <taxon>Viridiplantae</taxon>
        <taxon>Streptophyta</taxon>
        <taxon>Embryophyta</taxon>
        <taxon>Tracheophyta</taxon>
        <taxon>Spermatophyta</taxon>
        <taxon>Magnoliopsida</taxon>
        <taxon>eudicotyledons</taxon>
        <taxon>Gunneridae</taxon>
        <taxon>Pentapetalae</taxon>
        <taxon>rosids</taxon>
        <taxon>malvids</taxon>
        <taxon>Sapindales</taxon>
        <taxon>Anacardiaceae</taxon>
        <taxon>Pistacia</taxon>
    </lineage>
</organism>
<reference evidence="2" key="1">
    <citation type="journal article" date="2023" name="G3 (Bethesda)">
        <title>Genome assembly and association tests identify interacting loci associated with vigor, precocity, and sex in interspecific pistachio rootstocks.</title>
        <authorList>
            <person name="Palmer W."/>
            <person name="Jacygrad E."/>
            <person name="Sagayaradj S."/>
            <person name="Cavanaugh K."/>
            <person name="Han R."/>
            <person name="Bertier L."/>
            <person name="Beede B."/>
            <person name="Kafkas S."/>
            <person name="Golino D."/>
            <person name="Preece J."/>
            <person name="Michelmore R."/>
        </authorList>
    </citation>
    <scope>NUCLEOTIDE SEQUENCE [LARGE SCALE GENOMIC DNA]</scope>
</reference>